<dbReference type="InterPro" id="IPR046867">
    <property type="entry name" value="AldOxase/xan_DH_MoCoBD2"/>
</dbReference>
<keyword evidence="3" id="KW-1185">Reference proteome</keyword>
<name>A0A327P897_9BACT</name>
<dbReference type="OrthoDB" id="605889at2"/>
<dbReference type="EMBL" id="QLLK01000007">
    <property type="protein sequence ID" value="RAI88480.1"/>
    <property type="molecule type" value="Genomic_DNA"/>
</dbReference>
<dbReference type="SUPFAM" id="SSF54665">
    <property type="entry name" value="CO dehydrogenase molybdoprotein N-domain-like"/>
    <property type="match status" value="1"/>
</dbReference>
<reference evidence="2 3" key="1">
    <citation type="submission" date="2018-06" db="EMBL/GenBank/DDBJ databases">
        <title>Genomic Encyclopedia of Archaeal and Bacterial Type Strains, Phase II (KMG-II): from individual species to whole genera.</title>
        <authorList>
            <person name="Goeker M."/>
        </authorList>
    </citation>
    <scope>NUCLEOTIDE SEQUENCE [LARGE SCALE GENOMIC DNA]</scope>
    <source>
        <strain evidence="2 3">DSM 23446</strain>
    </source>
</reference>
<dbReference type="InterPro" id="IPR052516">
    <property type="entry name" value="N-heterocyclic_Hydroxylase"/>
</dbReference>
<sequence>MKKDSKNSMSLNRREFLKSGSGIALFIGASGLFPVLVSCSENKKINEQLEKHRVSAWVKLSEDGELIIYNPASEMGQGSMTSLPLIFAEEMDADWSKVRVEFSPQESDMYGSPGWSPDTKMMFTVGSRTTNSYFSTMRKAGAQARFILLNSAAQHWNVPVAELTSSASVITHEKTGKEISYGELVPFLVLPDAIPDFSEEQLKQVKDFRLIGKTVPRTEIPAKVDGTAQFAIDVRLPNMVYGVLERGNLHGSKPSLLNEPEILELEGVIKIVPFDYAIGIIANNLELALKAKSLLKIDWSTSQATGFNSEEIYDDYEKIANRTEKGSIVSEKGDFSNSLKSASKIYTADFKNDYVYHAQLEPLNSVIQVSEDLQHAEVWVGSQQGFDTKLGVPGVLGIPPENVNVHLQFLGGGFGRRSMSDFVEECAVLAKEVAPKPVKLIWTREDDLRYGTYRPQSLQRITAAVDADGTIAGFSHVVVGDGGNLVASGVDNSHYAIKNQLAEWRETTHGIRLKHWRSVGHGPNKFAIESMIDEIAFDQKIDPVVLRRNLMKEAPKALATLEKVVEISNWNAPLPEGRAKGISFVEHGSLGTGVCEISVDRNTGKIKVHHFWIALDAGIIVQPDNVKAQMEGGIMMGISSVLSERISIVNGQIQQSNFNDYSLLRMEDIPDSIEISLLESTNHPEGVGETATPMVGGAIANAFLKLTGKHLRHMPFTPERVLEALRS</sequence>
<dbReference type="InterPro" id="IPR012368">
    <property type="entry name" value="OxRdtase_Mopterin-bd_su_IorB"/>
</dbReference>
<comment type="caution">
    <text evidence="2">The sequence shown here is derived from an EMBL/GenBank/DDBJ whole genome shotgun (WGS) entry which is preliminary data.</text>
</comment>
<evidence type="ECO:0000259" key="1">
    <source>
        <dbReference type="SMART" id="SM01008"/>
    </source>
</evidence>
<dbReference type="PANTHER" id="PTHR47495">
    <property type="entry name" value="ALDEHYDE DEHYDROGENASE"/>
    <property type="match status" value="1"/>
</dbReference>
<dbReference type="InterPro" id="IPR037165">
    <property type="entry name" value="AldOxase/xan_DH_Mopterin-bd_sf"/>
</dbReference>
<dbReference type="InterPro" id="IPR008274">
    <property type="entry name" value="AldOxase/xan_DH_MoCoBD1"/>
</dbReference>
<dbReference type="SUPFAM" id="SSF56003">
    <property type="entry name" value="Molybdenum cofactor-binding domain"/>
    <property type="match status" value="2"/>
</dbReference>
<dbReference type="SMART" id="SM01008">
    <property type="entry name" value="Ald_Xan_dh_C"/>
    <property type="match status" value="1"/>
</dbReference>
<dbReference type="Proteomes" id="UP000249610">
    <property type="component" value="Unassembled WGS sequence"/>
</dbReference>
<protein>
    <submittedName>
        <fullName evidence="2">Isoquinoline 1-oxidoreductase beta subunit</fullName>
    </submittedName>
</protein>
<dbReference type="Pfam" id="PF02738">
    <property type="entry name" value="MoCoBD_1"/>
    <property type="match status" value="1"/>
</dbReference>
<dbReference type="Gene3D" id="3.90.1170.50">
    <property type="entry name" value="Aldehyde oxidase/xanthine dehydrogenase, a/b hammerhead"/>
    <property type="match status" value="1"/>
</dbReference>
<proteinExistence type="predicted"/>
<dbReference type="Gene3D" id="3.30.365.10">
    <property type="entry name" value="Aldehyde oxidase/xanthine dehydrogenase, molybdopterin binding domain"/>
    <property type="match status" value="4"/>
</dbReference>
<dbReference type="InterPro" id="IPR036856">
    <property type="entry name" value="Ald_Oxase/Xan_DH_a/b_sf"/>
</dbReference>
<gene>
    <name evidence="2" type="ORF">LV83_02780</name>
</gene>
<accession>A0A327P897</accession>
<dbReference type="AlphaFoldDB" id="A0A327P897"/>
<dbReference type="PANTHER" id="PTHR47495:SF2">
    <property type="entry name" value="ALDEHYDE DEHYDROGENASE"/>
    <property type="match status" value="1"/>
</dbReference>
<dbReference type="RefSeq" id="WP_111612112.1">
    <property type="nucleotide sequence ID" value="NZ_QLLK01000007.1"/>
</dbReference>
<dbReference type="Pfam" id="PF20256">
    <property type="entry name" value="MoCoBD_2"/>
    <property type="match status" value="2"/>
</dbReference>
<evidence type="ECO:0000313" key="3">
    <source>
        <dbReference type="Proteomes" id="UP000249610"/>
    </source>
</evidence>
<dbReference type="GO" id="GO:0016491">
    <property type="term" value="F:oxidoreductase activity"/>
    <property type="evidence" value="ECO:0007669"/>
    <property type="project" value="InterPro"/>
</dbReference>
<evidence type="ECO:0000313" key="2">
    <source>
        <dbReference type="EMBL" id="RAI88480.1"/>
    </source>
</evidence>
<organism evidence="2 3">
    <name type="scientific">Algoriphagus yeomjeoni</name>
    <dbReference type="NCBI Taxonomy" id="291403"/>
    <lineage>
        <taxon>Bacteria</taxon>
        <taxon>Pseudomonadati</taxon>
        <taxon>Bacteroidota</taxon>
        <taxon>Cytophagia</taxon>
        <taxon>Cytophagales</taxon>
        <taxon>Cyclobacteriaceae</taxon>
        <taxon>Algoriphagus</taxon>
    </lineage>
</organism>
<feature type="domain" description="Aldehyde oxidase/xanthine dehydrogenase a/b hammerhead" evidence="1">
    <location>
        <begin position="225"/>
        <end position="303"/>
    </location>
</feature>
<dbReference type="InterPro" id="IPR000674">
    <property type="entry name" value="Ald_Oxase/Xan_DH_a/b"/>
</dbReference>
<dbReference type="PIRSF" id="PIRSF036389">
    <property type="entry name" value="IOR_B"/>
    <property type="match status" value="1"/>
</dbReference>